<dbReference type="PANTHER" id="PTHR37946:SF1">
    <property type="entry name" value="SLL1969 PROTEIN"/>
    <property type="match status" value="1"/>
</dbReference>
<evidence type="ECO:0000313" key="3">
    <source>
        <dbReference type="Proteomes" id="UP001156664"/>
    </source>
</evidence>
<comment type="caution">
    <text evidence="2">The sequence shown here is derived from an EMBL/GenBank/DDBJ whole genome shotgun (WGS) entry which is preliminary data.</text>
</comment>
<dbReference type="RefSeq" id="WP_284282464.1">
    <property type="nucleotide sequence ID" value="NZ_BSOJ01000032.1"/>
</dbReference>
<keyword evidence="3" id="KW-1185">Reference proteome</keyword>
<dbReference type="PANTHER" id="PTHR37946">
    <property type="entry name" value="SLL1969 PROTEIN"/>
    <property type="match status" value="1"/>
</dbReference>
<dbReference type="EMBL" id="BSOJ01000032">
    <property type="protein sequence ID" value="GLR27627.1"/>
    <property type="molecule type" value="Genomic_DNA"/>
</dbReference>
<accession>A0ABQ5YUA6</accession>
<proteinExistence type="predicted"/>
<dbReference type="Proteomes" id="UP001156664">
    <property type="component" value="Unassembled WGS sequence"/>
</dbReference>
<name>A0ABQ5YUA6_9BURK</name>
<dbReference type="InterPro" id="IPR012908">
    <property type="entry name" value="PGAP1-ab_dom-like"/>
</dbReference>
<sequence length="251" mass="28158">MAALPPILHKPAEGLVGHARAAAREGYLLGLSFLFRQRVPNAIPQFSPNFQDHRLPIVFLVPGYLENHGCFSTLYEELLWSGVRLALYKPRYTLASVREMASDFATFMNLTLSREECENSPVFLVGHSMGGLICRQAMLKHWQMRQQVQHLFTLATPHQGTHMAHLGLGDCVVDMLPGSRFLSELNKADRAYRHKMTSVIATPDALLLRTKAAKLDGARHTLLERSGHMALLDDARLFNHLKAEIYPHLGA</sequence>
<evidence type="ECO:0000259" key="1">
    <source>
        <dbReference type="Pfam" id="PF07819"/>
    </source>
</evidence>
<dbReference type="Gene3D" id="3.40.50.1820">
    <property type="entry name" value="alpha/beta hydrolase"/>
    <property type="match status" value="1"/>
</dbReference>
<evidence type="ECO:0000313" key="2">
    <source>
        <dbReference type="EMBL" id="GLR27627.1"/>
    </source>
</evidence>
<protein>
    <recommendedName>
        <fullName evidence="1">GPI inositol-deacylase PGAP1-like alpha/beta domain-containing protein</fullName>
    </recommendedName>
</protein>
<dbReference type="SUPFAM" id="SSF53474">
    <property type="entry name" value="alpha/beta-Hydrolases"/>
    <property type="match status" value="1"/>
</dbReference>
<organism evidence="2 3">
    <name type="scientific">Limnobacter litoralis</name>
    <dbReference type="NCBI Taxonomy" id="481366"/>
    <lineage>
        <taxon>Bacteria</taxon>
        <taxon>Pseudomonadati</taxon>
        <taxon>Pseudomonadota</taxon>
        <taxon>Betaproteobacteria</taxon>
        <taxon>Burkholderiales</taxon>
        <taxon>Burkholderiaceae</taxon>
        <taxon>Limnobacter</taxon>
    </lineage>
</organism>
<gene>
    <name evidence="2" type="ORF">GCM10007875_27180</name>
</gene>
<reference evidence="3" key="1">
    <citation type="journal article" date="2019" name="Int. J. Syst. Evol. Microbiol.">
        <title>The Global Catalogue of Microorganisms (GCM) 10K type strain sequencing project: providing services to taxonomists for standard genome sequencing and annotation.</title>
        <authorList>
            <consortium name="The Broad Institute Genomics Platform"/>
            <consortium name="The Broad Institute Genome Sequencing Center for Infectious Disease"/>
            <person name="Wu L."/>
            <person name="Ma J."/>
        </authorList>
    </citation>
    <scope>NUCLEOTIDE SEQUENCE [LARGE SCALE GENOMIC DNA]</scope>
    <source>
        <strain evidence="3">NBRC 105857</strain>
    </source>
</reference>
<feature type="domain" description="GPI inositol-deacylase PGAP1-like alpha/beta" evidence="1">
    <location>
        <begin position="114"/>
        <end position="164"/>
    </location>
</feature>
<dbReference type="Pfam" id="PF07819">
    <property type="entry name" value="PGAP1"/>
    <property type="match status" value="1"/>
</dbReference>
<dbReference type="InterPro" id="IPR029058">
    <property type="entry name" value="AB_hydrolase_fold"/>
</dbReference>